<dbReference type="AlphaFoldDB" id="A0A0A7FV44"/>
<evidence type="ECO:0008006" key="4">
    <source>
        <dbReference type="Google" id="ProtNLM"/>
    </source>
</evidence>
<dbReference type="KEGG" id="cbv:U729_14"/>
<name>A0A0A7FV44_9CLOT</name>
<proteinExistence type="predicted"/>
<dbReference type="InterPro" id="IPR010540">
    <property type="entry name" value="CmpB_TMEM229"/>
</dbReference>
<sequence length="221" mass="25664">MFNLKNEINFYKLIWLFMIGSVLGYVVEMLWCYIRNGYFESRQGLLYGPFSPVYGIGCVIFTILLYKLFKCDGLIIFFISAVLGGVFEYMCSLVQQKTVGTVSWDYTGKVLGINGRTSVEYCIFWGVLGVLFIKEIYPLFDKFFSKLSSKTIKISTYIFIIIMVPNIVLSTLAVRREVARINHVKADNCIDRFLDKYYPNSYLKKVYPNMIFPKAKEENKK</sequence>
<feature type="transmembrane region" description="Helical" evidence="1">
    <location>
        <begin position="13"/>
        <end position="34"/>
    </location>
</feature>
<dbReference type="eggNOG" id="COG4905">
    <property type="taxonomic scope" value="Bacteria"/>
</dbReference>
<evidence type="ECO:0000256" key="1">
    <source>
        <dbReference type="SAM" id="Phobius"/>
    </source>
</evidence>
<feature type="transmembrane region" description="Helical" evidence="1">
    <location>
        <begin position="46"/>
        <end position="69"/>
    </location>
</feature>
<dbReference type="RefSeq" id="WP_039310491.1">
    <property type="nucleotide sequence ID" value="NZ_CP006905.1"/>
</dbReference>
<dbReference type="Proteomes" id="UP000030635">
    <property type="component" value="Chromosome"/>
</dbReference>
<keyword evidence="1" id="KW-0472">Membrane</keyword>
<reference evidence="2 3" key="1">
    <citation type="journal article" date="2015" name="Infect. Genet. Evol.">
        <title>Genomic sequences of six botulinum neurotoxin-producing strains representing three clostridial species illustrate the mobility and diversity of botulinum neurotoxin genes.</title>
        <authorList>
            <person name="Smith T.J."/>
            <person name="Hill K.K."/>
            <person name="Xie G."/>
            <person name="Foley B.T."/>
            <person name="Williamson C.H."/>
            <person name="Foster J.T."/>
            <person name="Johnson S.L."/>
            <person name="Chertkov O."/>
            <person name="Teshima H."/>
            <person name="Gibbons H.S."/>
            <person name="Johnsky L.A."/>
            <person name="Karavis M.A."/>
            <person name="Smith L.A."/>
        </authorList>
    </citation>
    <scope>NUCLEOTIDE SEQUENCE [LARGE SCALE GENOMIC DNA]</scope>
    <source>
        <strain evidence="2">Sullivan</strain>
    </source>
</reference>
<dbReference type="Pfam" id="PF06541">
    <property type="entry name" value="ABC_trans_CmpB"/>
    <property type="match status" value="1"/>
</dbReference>
<feature type="transmembrane region" description="Helical" evidence="1">
    <location>
        <begin position="75"/>
        <end position="94"/>
    </location>
</feature>
<dbReference type="STRING" id="1561.NPD11_2963"/>
<feature type="transmembrane region" description="Helical" evidence="1">
    <location>
        <begin position="152"/>
        <end position="174"/>
    </location>
</feature>
<dbReference type="EMBL" id="CP006905">
    <property type="protein sequence ID" value="AIY83509.1"/>
    <property type="molecule type" value="Genomic_DNA"/>
</dbReference>
<dbReference type="OrthoDB" id="9789229at2"/>
<evidence type="ECO:0000313" key="3">
    <source>
        <dbReference type="Proteomes" id="UP000030635"/>
    </source>
</evidence>
<gene>
    <name evidence="2" type="ORF">U729_14</name>
</gene>
<keyword evidence="3" id="KW-1185">Reference proteome</keyword>
<organism evidence="2 3">
    <name type="scientific">Clostridium baratii str. Sullivan</name>
    <dbReference type="NCBI Taxonomy" id="1415775"/>
    <lineage>
        <taxon>Bacteria</taxon>
        <taxon>Bacillati</taxon>
        <taxon>Bacillota</taxon>
        <taxon>Clostridia</taxon>
        <taxon>Eubacteriales</taxon>
        <taxon>Clostridiaceae</taxon>
        <taxon>Clostridium</taxon>
    </lineage>
</organism>
<feature type="transmembrane region" description="Helical" evidence="1">
    <location>
        <begin position="121"/>
        <end position="140"/>
    </location>
</feature>
<accession>A0A0A7FV44</accession>
<protein>
    <recommendedName>
        <fullName evidence="4">ABC transporter permease</fullName>
    </recommendedName>
</protein>
<dbReference type="HOGENOM" id="CLU_055257_3_0_9"/>
<keyword evidence="1" id="KW-0812">Transmembrane</keyword>
<keyword evidence="1" id="KW-1133">Transmembrane helix</keyword>
<evidence type="ECO:0000313" key="2">
    <source>
        <dbReference type="EMBL" id="AIY83509.1"/>
    </source>
</evidence>